<keyword evidence="4" id="KW-0539">Nucleus</keyword>
<dbReference type="InterPro" id="IPR031061">
    <property type="entry name" value="HMGB_plant"/>
</dbReference>
<dbReference type="Gene3D" id="1.10.30.10">
    <property type="entry name" value="High mobility group box domain"/>
    <property type="match status" value="1"/>
</dbReference>
<dbReference type="SUPFAM" id="SSF47095">
    <property type="entry name" value="HMG-box"/>
    <property type="match status" value="1"/>
</dbReference>
<gene>
    <name evidence="6" type="ORF">SVIM_LOCUS368711</name>
</gene>
<evidence type="ECO:0000256" key="5">
    <source>
        <dbReference type="SAM" id="MobiDB-lite"/>
    </source>
</evidence>
<comment type="similarity">
    <text evidence="2">Belongs to the HMGB family.</text>
</comment>
<dbReference type="PANTHER" id="PTHR46261:SF18">
    <property type="entry name" value="DNA-BINDING PROTEIN MNB1B"/>
    <property type="match status" value="1"/>
</dbReference>
<keyword evidence="3" id="KW-0238">DNA-binding</keyword>
<dbReference type="AlphaFoldDB" id="A0A6N2MJX9"/>
<dbReference type="GO" id="GO:0003677">
    <property type="term" value="F:DNA binding"/>
    <property type="evidence" value="ECO:0007669"/>
    <property type="project" value="UniProtKB-KW"/>
</dbReference>
<evidence type="ECO:0000256" key="1">
    <source>
        <dbReference type="ARBA" id="ARBA00004123"/>
    </source>
</evidence>
<name>A0A6N2MJX9_SALVM</name>
<evidence type="ECO:0000256" key="3">
    <source>
        <dbReference type="ARBA" id="ARBA00023125"/>
    </source>
</evidence>
<proteinExistence type="inferred from homology"/>
<dbReference type="EMBL" id="CAADRP010001818">
    <property type="protein sequence ID" value="VFU53172.1"/>
    <property type="molecule type" value="Genomic_DNA"/>
</dbReference>
<reference evidence="6" key="1">
    <citation type="submission" date="2019-03" db="EMBL/GenBank/DDBJ databases">
        <authorList>
            <person name="Mank J."/>
            <person name="Almeida P."/>
        </authorList>
    </citation>
    <scope>NUCLEOTIDE SEQUENCE</scope>
    <source>
        <strain evidence="6">78183</strain>
    </source>
</reference>
<feature type="region of interest" description="Disordered" evidence="5">
    <location>
        <begin position="51"/>
        <end position="87"/>
    </location>
</feature>
<organism evidence="6">
    <name type="scientific">Salix viminalis</name>
    <name type="common">Common osier</name>
    <name type="synonym">Basket willow</name>
    <dbReference type="NCBI Taxonomy" id="40686"/>
    <lineage>
        <taxon>Eukaryota</taxon>
        <taxon>Viridiplantae</taxon>
        <taxon>Streptophyta</taxon>
        <taxon>Embryophyta</taxon>
        <taxon>Tracheophyta</taxon>
        <taxon>Spermatophyta</taxon>
        <taxon>Magnoliopsida</taxon>
        <taxon>eudicotyledons</taxon>
        <taxon>Gunneridae</taxon>
        <taxon>Pentapetalae</taxon>
        <taxon>rosids</taxon>
        <taxon>fabids</taxon>
        <taxon>Malpighiales</taxon>
        <taxon>Salicaceae</taxon>
        <taxon>Saliceae</taxon>
        <taxon>Salix</taxon>
    </lineage>
</organism>
<comment type="subcellular location">
    <subcellularLocation>
        <location evidence="1">Nucleus</location>
    </subcellularLocation>
</comment>
<evidence type="ECO:0000256" key="2">
    <source>
        <dbReference type="ARBA" id="ARBA00008774"/>
    </source>
</evidence>
<sequence length="219" mass="24761">MTHHFNSSECYVHQRTDVVASPETAAEASTESGRPDHLLLKQTLETLCPSHHERQTNDAKLKRKGAGAGTKASRKAAKDPNKPKRPASAFFMEDFRKQYKEAHLNNKFVAAVGKAGGDKWNHLLACQILANLQRPICPSHRRREETSPFQARNYGFARNQDIPEQHCASDLQAFIPKAGERNSSSSRGLTETDIRLGFIRLRQDEVQIFGREEMRLRRG</sequence>
<dbReference type="GO" id="GO:0005634">
    <property type="term" value="C:nucleus"/>
    <property type="evidence" value="ECO:0007669"/>
    <property type="project" value="UniProtKB-SubCell"/>
</dbReference>
<evidence type="ECO:0008006" key="7">
    <source>
        <dbReference type="Google" id="ProtNLM"/>
    </source>
</evidence>
<dbReference type="PANTHER" id="PTHR46261">
    <property type="entry name" value="HIGH MOBILITY GROUP B PROTEIN 4-RELATED"/>
    <property type="match status" value="1"/>
</dbReference>
<feature type="compositionally biased region" description="Basic and acidic residues" evidence="5">
    <location>
        <begin position="51"/>
        <end position="60"/>
    </location>
</feature>
<evidence type="ECO:0000256" key="4">
    <source>
        <dbReference type="ARBA" id="ARBA00023242"/>
    </source>
</evidence>
<evidence type="ECO:0000313" key="6">
    <source>
        <dbReference type="EMBL" id="VFU53172.1"/>
    </source>
</evidence>
<accession>A0A6N2MJX9</accession>
<dbReference type="InterPro" id="IPR036910">
    <property type="entry name" value="HMG_box_dom_sf"/>
</dbReference>
<protein>
    <recommendedName>
        <fullName evidence="7">HMG box domain-containing protein</fullName>
    </recommendedName>
</protein>